<gene>
    <name evidence="1" type="ORF">GCM10009864_15890</name>
</gene>
<organism evidence="1 2">
    <name type="scientific">Streptomyces lunalinharesii</name>
    <dbReference type="NCBI Taxonomy" id="333384"/>
    <lineage>
        <taxon>Bacteria</taxon>
        <taxon>Bacillati</taxon>
        <taxon>Actinomycetota</taxon>
        <taxon>Actinomycetes</taxon>
        <taxon>Kitasatosporales</taxon>
        <taxon>Streptomycetaceae</taxon>
        <taxon>Streptomyces</taxon>
    </lineage>
</organism>
<dbReference type="EMBL" id="BAAARK010000003">
    <property type="protein sequence ID" value="GAA2652221.1"/>
    <property type="molecule type" value="Genomic_DNA"/>
</dbReference>
<evidence type="ECO:0000313" key="2">
    <source>
        <dbReference type="Proteomes" id="UP001500994"/>
    </source>
</evidence>
<comment type="caution">
    <text evidence="1">The sequence shown here is derived from an EMBL/GenBank/DDBJ whole genome shotgun (WGS) entry which is preliminary data.</text>
</comment>
<proteinExistence type="predicted"/>
<protein>
    <submittedName>
        <fullName evidence="1">Uncharacterized protein</fullName>
    </submittedName>
</protein>
<accession>A0ABN3RJ63</accession>
<keyword evidence="2" id="KW-1185">Reference proteome</keyword>
<dbReference type="Proteomes" id="UP001500994">
    <property type="component" value="Unassembled WGS sequence"/>
</dbReference>
<dbReference type="RefSeq" id="WP_044379961.1">
    <property type="nucleotide sequence ID" value="NZ_BAAARK010000003.1"/>
</dbReference>
<sequence>MASKEYGVDLDALDQLVKELNQVLKDMGGPKDKAKNQTYLPEGALGKGFDERGKLHNAHNEMKDFIQNQIVDKIEGLVDDFGKKSQKTKDAYADAEHDNTMK</sequence>
<evidence type="ECO:0000313" key="1">
    <source>
        <dbReference type="EMBL" id="GAA2652221.1"/>
    </source>
</evidence>
<reference evidence="1 2" key="1">
    <citation type="journal article" date="2019" name="Int. J. Syst. Evol. Microbiol.">
        <title>The Global Catalogue of Microorganisms (GCM) 10K type strain sequencing project: providing services to taxonomists for standard genome sequencing and annotation.</title>
        <authorList>
            <consortium name="The Broad Institute Genomics Platform"/>
            <consortium name="The Broad Institute Genome Sequencing Center for Infectious Disease"/>
            <person name="Wu L."/>
            <person name="Ma J."/>
        </authorList>
    </citation>
    <scope>NUCLEOTIDE SEQUENCE [LARGE SCALE GENOMIC DNA]</scope>
    <source>
        <strain evidence="1 2">JCM 16374</strain>
    </source>
</reference>
<name>A0ABN3RJ63_9ACTN</name>